<name>A0A344PL70_9RHOB</name>
<gene>
    <name evidence="2" type="ORF">DRW48_10830</name>
</gene>
<feature type="domain" description="NADPH-dependent FMN reductase-like" evidence="1">
    <location>
        <begin position="4"/>
        <end position="145"/>
    </location>
</feature>
<dbReference type="InterPro" id="IPR029039">
    <property type="entry name" value="Flavoprotein-like_sf"/>
</dbReference>
<reference evidence="3" key="1">
    <citation type="submission" date="2018-07" db="EMBL/GenBank/DDBJ databases">
        <title>Genome sequencing of Paracoccus sp. SC2-6.</title>
        <authorList>
            <person name="Heo J."/>
            <person name="Kim S.-J."/>
            <person name="Kwon S.-W."/>
        </authorList>
    </citation>
    <scope>NUCLEOTIDE SEQUENCE [LARGE SCALE GENOMIC DNA]</scope>
    <source>
        <strain evidence="3">SC2-6</strain>
    </source>
</reference>
<evidence type="ECO:0000259" key="1">
    <source>
        <dbReference type="Pfam" id="PF03358"/>
    </source>
</evidence>
<dbReference type="RefSeq" id="WP_114076444.1">
    <property type="nucleotide sequence ID" value="NZ_CP030918.1"/>
</dbReference>
<dbReference type="Gene3D" id="3.40.50.360">
    <property type="match status" value="1"/>
</dbReference>
<keyword evidence="3" id="KW-1185">Reference proteome</keyword>
<accession>A0A344PL70</accession>
<dbReference type="EMBL" id="CP030918">
    <property type="protein sequence ID" value="AXC50125.1"/>
    <property type="molecule type" value="Genomic_DNA"/>
</dbReference>
<dbReference type="InterPro" id="IPR050712">
    <property type="entry name" value="NAD(P)H-dep_reductase"/>
</dbReference>
<dbReference type="PANTHER" id="PTHR30543">
    <property type="entry name" value="CHROMATE REDUCTASE"/>
    <property type="match status" value="1"/>
</dbReference>
<proteinExistence type="predicted"/>
<dbReference type="InterPro" id="IPR005025">
    <property type="entry name" value="FMN_Rdtase-like_dom"/>
</dbReference>
<dbReference type="SUPFAM" id="SSF52218">
    <property type="entry name" value="Flavoproteins"/>
    <property type="match status" value="1"/>
</dbReference>
<dbReference type="GO" id="GO:0005829">
    <property type="term" value="C:cytosol"/>
    <property type="evidence" value="ECO:0007669"/>
    <property type="project" value="TreeGrafter"/>
</dbReference>
<dbReference type="GO" id="GO:0010181">
    <property type="term" value="F:FMN binding"/>
    <property type="evidence" value="ECO:0007669"/>
    <property type="project" value="TreeGrafter"/>
</dbReference>
<dbReference type="PANTHER" id="PTHR30543:SF21">
    <property type="entry name" value="NAD(P)H-DEPENDENT FMN REDUCTASE LOT6"/>
    <property type="match status" value="1"/>
</dbReference>
<evidence type="ECO:0000313" key="2">
    <source>
        <dbReference type="EMBL" id="AXC50125.1"/>
    </source>
</evidence>
<organism evidence="2 3">
    <name type="scientific">Paracoccus suum</name>
    <dbReference type="NCBI Taxonomy" id="2259340"/>
    <lineage>
        <taxon>Bacteria</taxon>
        <taxon>Pseudomonadati</taxon>
        <taxon>Pseudomonadota</taxon>
        <taxon>Alphaproteobacteria</taxon>
        <taxon>Rhodobacterales</taxon>
        <taxon>Paracoccaceae</taxon>
        <taxon>Paracoccus</taxon>
    </lineage>
</organism>
<dbReference type="Pfam" id="PF03358">
    <property type="entry name" value="FMN_red"/>
    <property type="match status" value="1"/>
</dbReference>
<dbReference type="AlphaFoldDB" id="A0A344PL70"/>
<dbReference type="OrthoDB" id="9812295at2"/>
<evidence type="ECO:0000313" key="3">
    <source>
        <dbReference type="Proteomes" id="UP000252023"/>
    </source>
</evidence>
<sequence>MPKNVAVLVGSLRSGSINRKLAHALEGLGGDKLTFENVEIGDLPLYNEDLWAEVPAPVTRMKRQIEAADGVLIVSPEYNRGYPGILANTFDWGSRPSGQSSFTRKPVGIIGATGGATGTAAGQQHLRLAAVNLGMIVMHAPEMYITWNSERFGPDGEIKSDDTRKLLQGFVDAFAAFVDKHG</sequence>
<dbReference type="Proteomes" id="UP000252023">
    <property type="component" value="Chromosome"/>
</dbReference>
<dbReference type="GO" id="GO:0016491">
    <property type="term" value="F:oxidoreductase activity"/>
    <property type="evidence" value="ECO:0007669"/>
    <property type="project" value="InterPro"/>
</dbReference>
<protein>
    <submittedName>
        <fullName evidence="2">NAD(P)H-dependent oxidoreductase</fullName>
    </submittedName>
</protein>
<dbReference type="KEGG" id="pars:DRW48_10830"/>